<comment type="caution">
    <text evidence="1">The sequence shown here is derived from an EMBL/GenBank/DDBJ whole genome shotgun (WGS) entry which is preliminary data.</text>
</comment>
<evidence type="ECO:0000313" key="1">
    <source>
        <dbReference type="EMBL" id="KAA5540538.1"/>
    </source>
</evidence>
<organism evidence="1 2">
    <name type="scientific">Roseiconus nitratireducens</name>
    <dbReference type="NCBI Taxonomy" id="2605748"/>
    <lineage>
        <taxon>Bacteria</taxon>
        <taxon>Pseudomonadati</taxon>
        <taxon>Planctomycetota</taxon>
        <taxon>Planctomycetia</taxon>
        <taxon>Pirellulales</taxon>
        <taxon>Pirellulaceae</taxon>
        <taxon>Roseiconus</taxon>
    </lineage>
</organism>
<evidence type="ECO:0000313" key="2">
    <source>
        <dbReference type="Proteomes" id="UP000324479"/>
    </source>
</evidence>
<protein>
    <submittedName>
        <fullName evidence="1">Uncharacterized protein</fullName>
    </submittedName>
</protein>
<keyword evidence="2" id="KW-1185">Reference proteome</keyword>
<sequence>MVTVMIASQAGAVEPGRPLPQRSGHPLYHRSLPPGAIWQSPHASAAAPQSTFQPVAFSGPGSTTFAMPEFGVFGQSEPRLMAGLMVGAVYRFQVTNIPGAAGAELFPTVELIGRTYPPPGLETLYPIPINFSASDLAEALDGNLVTRVIYLEDPQTATPLAQEVTDSRPIDIPADQDALATADSYGRPIAIVRIGSVSPPRSPELAPQFFFGHPTWAPIFQPETP</sequence>
<dbReference type="AlphaFoldDB" id="A0A5M6CZ76"/>
<accession>A0A5M6CZ76</accession>
<dbReference type="EMBL" id="VWOX01000013">
    <property type="protein sequence ID" value="KAA5540538.1"/>
    <property type="molecule type" value="Genomic_DNA"/>
</dbReference>
<dbReference type="Proteomes" id="UP000324479">
    <property type="component" value="Unassembled WGS sequence"/>
</dbReference>
<reference evidence="1 2" key="1">
    <citation type="submission" date="2019-08" db="EMBL/GenBank/DDBJ databases">
        <authorList>
            <person name="Dhanesh K."/>
            <person name="Kumar G."/>
            <person name="Sasikala C."/>
            <person name="Venkata Ramana C."/>
        </authorList>
    </citation>
    <scope>NUCLEOTIDE SEQUENCE [LARGE SCALE GENOMIC DNA]</scope>
    <source>
        <strain evidence="1 2">JC645</strain>
    </source>
</reference>
<proteinExistence type="predicted"/>
<gene>
    <name evidence="1" type="ORF">FYK55_20555</name>
</gene>
<name>A0A5M6CZ76_9BACT</name>